<dbReference type="Proteomes" id="UP000253153">
    <property type="component" value="Unassembled WGS sequence"/>
</dbReference>
<feature type="region of interest" description="Disordered" evidence="1">
    <location>
        <begin position="69"/>
        <end position="137"/>
    </location>
</feature>
<feature type="compositionally biased region" description="Polar residues" evidence="1">
    <location>
        <begin position="92"/>
        <end position="104"/>
    </location>
</feature>
<feature type="compositionally biased region" description="Low complexity" evidence="1">
    <location>
        <begin position="69"/>
        <end position="80"/>
    </location>
</feature>
<dbReference type="OrthoDB" id="5077589at2759"/>
<dbReference type="EMBL" id="QKXC01000083">
    <property type="protein sequence ID" value="RBR22929.1"/>
    <property type="molecule type" value="Genomic_DNA"/>
</dbReference>
<name>A0A366S0S1_9HYPO</name>
<dbReference type="AlphaFoldDB" id="A0A366S0S1"/>
<protein>
    <submittedName>
        <fullName evidence="2">Uncharacterized protein</fullName>
    </submittedName>
</protein>
<evidence type="ECO:0000313" key="3">
    <source>
        <dbReference type="Proteomes" id="UP000253153"/>
    </source>
</evidence>
<organism evidence="2 3">
    <name type="scientific">Fusarium coffeatum</name>
    <dbReference type="NCBI Taxonomy" id="231269"/>
    <lineage>
        <taxon>Eukaryota</taxon>
        <taxon>Fungi</taxon>
        <taxon>Dikarya</taxon>
        <taxon>Ascomycota</taxon>
        <taxon>Pezizomycotina</taxon>
        <taxon>Sordariomycetes</taxon>
        <taxon>Hypocreomycetidae</taxon>
        <taxon>Hypocreales</taxon>
        <taxon>Nectriaceae</taxon>
        <taxon>Fusarium</taxon>
        <taxon>Fusarium incarnatum-equiseti species complex</taxon>
    </lineage>
</organism>
<evidence type="ECO:0000256" key="1">
    <source>
        <dbReference type="SAM" id="MobiDB-lite"/>
    </source>
</evidence>
<sequence>MGTNNDNEEVPREESRQCSPNFQQQAVPLLLYSAHPFPYWPWPYIPPSGFYHPHQAGYHAVPQAGYLHPQQSSFGSPQPSLLATPQVRPHAQQDTPSDWPQSCQGPAFNNDIATTKDHDESPLPLKRSRSNSMRPESYPEKVVDLVSPQSNLDVSFKDVDKDEEVVEERPPKKVITKDLLTRGEKMRLLDLIKQYQEVERVCGYSNSAEETYTGFFERVFRRDWNTKWKSVNPLVFRPLRSSDAHLKIGSYERDAPSSQSEDGRRRSKALKQTIPVFLALILEGGEIDWKYHDKDGNRLRAREVTLHDGLSNLQAKKNTLDHQDCQERKHIYKHNVDQIVQAARRRIFKWAAAGSDAQLGVDKEDRAKLEKLELPSERYIALCKEVFVLRDYFIQQHE</sequence>
<evidence type="ECO:0000313" key="2">
    <source>
        <dbReference type="EMBL" id="RBR22929.1"/>
    </source>
</evidence>
<keyword evidence="3" id="KW-1185">Reference proteome</keyword>
<accession>A0A366S0S1</accession>
<proteinExistence type="predicted"/>
<reference evidence="2 3" key="1">
    <citation type="submission" date="2018-06" db="EMBL/GenBank/DDBJ databases">
        <title>Fusarium incarnatum-equiseti species complex species 28.</title>
        <authorList>
            <person name="Gardiner D.M."/>
        </authorList>
    </citation>
    <scope>NUCLEOTIDE SEQUENCE [LARGE SCALE GENOMIC DNA]</scope>
    <source>
        <strain evidence="2 3">FIESC_28</strain>
    </source>
</reference>
<dbReference type="RefSeq" id="XP_031017520.1">
    <property type="nucleotide sequence ID" value="XM_031158374.1"/>
</dbReference>
<feature type="region of interest" description="Disordered" evidence="1">
    <location>
        <begin position="1"/>
        <end position="21"/>
    </location>
</feature>
<comment type="caution">
    <text evidence="2">The sequence shown here is derived from an EMBL/GenBank/DDBJ whole genome shotgun (WGS) entry which is preliminary data.</text>
</comment>
<gene>
    <name evidence="2" type="ORF">FIESC28_04227</name>
</gene>
<dbReference type="GeneID" id="41993670"/>